<organism evidence="4 5">
    <name type="scientific">Streptomyces alkaliterrae</name>
    <dbReference type="NCBI Taxonomy" id="2213162"/>
    <lineage>
        <taxon>Bacteria</taxon>
        <taxon>Bacillati</taxon>
        <taxon>Actinomycetota</taxon>
        <taxon>Actinomycetes</taxon>
        <taxon>Kitasatosporales</taxon>
        <taxon>Streptomycetaceae</taxon>
        <taxon>Streptomyces</taxon>
    </lineage>
</organism>
<gene>
    <name evidence="4" type="ORF">FNX44_004485</name>
    <name evidence="2" type="ORF">H3146_10905</name>
    <name evidence="3" type="ORF">H3147_06625</name>
</gene>
<dbReference type="SUPFAM" id="SSF52540">
    <property type="entry name" value="P-loop containing nucleoside triphosphate hydrolases"/>
    <property type="match status" value="1"/>
</dbReference>
<reference evidence="4 5" key="1">
    <citation type="submission" date="2019-10" db="EMBL/GenBank/DDBJ databases">
        <title>Streptomyces sp. nov., a novel actinobacterium isolated from alkaline environment.</title>
        <authorList>
            <person name="Golinska P."/>
        </authorList>
    </citation>
    <scope>NUCLEOTIDE SEQUENCE [LARGE SCALE GENOMIC DNA]</scope>
    <source>
        <strain evidence="4 5">OF1</strain>
    </source>
</reference>
<keyword evidence="4" id="KW-0067">ATP-binding</keyword>
<accession>A0A5P0YN78</accession>
<evidence type="ECO:0000256" key="1">
    <source>
        <dbReference type="SAM" id="Phobius"/>
    </source>
</evidence>
<proteinExistence type="predicted"/>
<evidence type="ECO:0000313" key="7">
    <source>
        <dbReference type="Proteomes" id="UP000525686"/>
    </source>
</evidence>
<keyword evidence="4" id="KW-0547">Nucleotide-binding</keyword>
<dbReference type="Proteomes" id="UP000517765">
    <property type="component" value="Unassembled WGS sequence"/>
</dbReference>
<name>A0A5P0YN78_9ACTN</name>
<evidence type="ECO:0000313" key="6">
    <source>
        <dbReference type="Proteomes" id="UP000517765"/>
    </source>
</evidence>
<dbReference type="InterPro" id="IPR027417">
    <property type="entry name" value="P-loop_NTPase"/>
</dbReference>
<comment type="caution">
    <text evidence="4">The sequence shown here is derived from an EMBL/GenBank/DDBJ whole genome shotgun (WGS) entry which is preliminary data.</text>
</comment>
<dbReference type="Proteomes" id="UP000525686">
    <property type="component" value="Unassembled WGS sequence"/>
</dbReference>
<keyword evidence="5" id="KW-1185">Reference proteome</keyword>
<dbReference type="GO" id="GO:0005524">
    <property type="term" value="F:ATP binding"/>
    <property type="evidence" value="ECO:0007669"/>
    <property type="project" value="UniProtKB-KW"/>
</dbReference>
<evidence type="ECO:0000313" key="5">
    <source>
        <dbReference type="Proteomes" id="UP000320857"/>
    </source>
</evidence>
<dbReference type="EMBL" id="JABJXA010000025">
    <property type="protein sequence ID" value="MBB1258507.1"/>
    <property type="molecule type" value="Genomic_DNA"/>
</dbReference>
<dbReference type="AlphaFoldDB" id="A0A5P0YN78"/>
<dbReference type="Proteomes" id="UP000320857">
    <property type="component" value="Unassembled WGS sequence"/>
</dbReference>
<keyword evidence="1" id="KW-0472">Membrane</keyword>
<evidence type="ECO:0000313" key="4">
    <source>
        <dbReference type="EMBL" id="MQS01137.1"/>
    </source>
</evidence>
<dbReference type="EMBL" id="VJYK02000027">
    <property type="protein sequence ID" value="MQS01137.1"/>
    <property type="molecule type" value="Genomic_DNA"/>
</dbReference>
<feature type="transmembrane region" description="Helical" evidence="1">
    <location>
        <begin position="103"/>
        <end position="120"/>
    </location>
</feature>
<reference evidence="2" key="3">
    <citation type="journal article" name="Syst. Appl. Microbiol.">
        <title>Streptomyces alkaliterrae sp. nov., isolated from an alkaline soil, and emended descriptions of Streptomyces alkaliphilus, Streptomyces calidiresistens and Streptomyces durbertensis.</title>
        <authorList>
            <person name="Swiecimska M."/>
            <person name="Golinska P."/>
            <person name="Nouioui I."/>
            <person name="Wypij M."/>
            <person name="Rai M."/>
            <person name="Sangal V."/>
            <person name="Goodfellow M."/>
        </authorList>
    </citation>
    <scope>NUCLEOTIDE SEQUENCE</scope>
    <source>
        <strain evidence="2">OF3</strain>
        <strain evidence="3">OF8</strain>
    </source>
</reference>
<keyword evidence="1" id="KW-1133">Transmembrane helix</keyword>
<reference evidence="6 7" key="2">
    <citation type="submission" date="2020-05" db="EMBL/GenBank/DDBJ databases">
        <title>Classification of alakaliphilic streptomycetes isolated from an alkaline soil next to Lonar Crater, India and a proposal for the recognition of Streptomyces alkaliterrae sp. nov.</title>
        <authorList>
            <person name="Golinska P."/>
        </authorList>
    </citation>
    <scope>NUCLEOTIDE SEQUENCE [LARGE SCALE GENOMIC DNA]</scope>
    <source>
        <strain evidence="7">OF3</strain>
        <strain evidence="6">OF8</strain>
    </source>
</reference>
<dbReference type="OrthoDB" id="3799538at2"/>
<feature type="transmembrane region" description="Helical" evidence="1">
    <location>
        <begin position="154"/>
        <end position="176"/>
    </location>
</feature>
<feature type="transmembrane region" description="Helical" evidence="1">
    <location>
        <begin position="49"/>
        <end position="71"/>
    </location>
</feature>
<evidence type="ECO:0000313" key="2">
    <source>
        <dbReference type="EMBL" id="MBB1253868.1"/>
    </source>
</evidence>
<keyword evidence="1" id="KW-0812">Transmembrane</keyword>
<feature type="transmembrane region" description="Helical" evidence="1">
    <location>
        <begin position="196"/>
        <end position="221"/>
    </location>
</feature>
<sequence>MPGHAPEVGVAPLVRWLRAPRPEADPGLWRQGHRAGPAEEPERVGDRQLLGGAVLALLVGLLVWSLCWNGYVRVWLWPLLWLTPEEWRKPGGDIEAFDTASRVYYVLFAGLLLWLCGRFGRWPQVWRRFAPETWRRATARLGAPSAALRPYRRALLALLGAVFVGLMGASGAWTFWLEPGWALTPDEWHTMEPVAGLVFFNVYYLLSALLLVTLAAWAGGWRAAWRRLRGRGERPPAKEWTPTPERAAPEELERWPELRAAGFPAEADLLTREVREGRLGDVDYVRIERVWRQVRSRPAALAEFAAEVRARGAAAYEHPSGARDLAVRTAGHDLLTGQVRIGAVADDTRNAFRYRGRELALDPGLLGTSLLAVGPPASGKTARLVRPVVEALCLQALSGQAAVVAVGAARAALGPDDGFDVVIRFGDPRSGHDLDLYAGVEDPDEAAALLAEALVGAEETATVRAAATALGQLLGPYRAAHDRFPGVRELRELLDGSPVALAALREALEAAGQYGAQRDLDARARQAAEAGDVGRLLADRVALLTRPAFDGFLEGQRRPGGPPPFSLSALQHPLRVRIDLPERGNQEAARILTRLLLAQFTAGVTGRHDRSLFAALVLDDATHAVTPEAVRGLRQLRAANAGALLTLRTLDDLPERLRTALVGSVGCRVAMAGVSTWDGEVFAQAWGRDWVKTEEVTHNPDFSGGVVRRALRGVRTVFTGVRATTRSVTVRSVQRERWSASDLAHKVPPGHAVLSLTSVRGEAGPPVLARLGARRGDGW</sequence>
<evidence type="ECO:0000313" key="3">
    <source>
        <dbReference type="EMBL" id="MBB1258507.1"/>
    </source>
</evidence>
<protein>
    <submittedName>
        <fullName evidence="4">ATP-binding protein</fullName>
    </submittedName>
</protein>
<dbReference type="EMBL" id="JABJWZ010000074">
    <property type="protein sequence ID" value="MBB1253868.1"/>
    <property type="molecule type" value="Genomic_DNA"/>
</dbReference>